<dbReference type="HOGENOM" id="CLU_061333_0_0_11"/>
<proteinExistence type="predicted"/>
<dbReference type="InterPro" id="IPR036987">
    <property type="entry name" value="SRA-YDG_sf"/>
</dbReference>
<dbReference type="GO" id="GO:0016567">
    <property type="term" value="P:protein ubiquitination"/>
    <property type="evidence" value="ECO:0007669"/>
    <property type="project" value="TreeGrafter"/>
</dbReference>
<dbReference type="KEGG" id="saq:Sare_1577"/>
<name>A8LVK5_SALAI</name>
<gene>
    <name evidence="3" type="ordered locus">Sare_1577</name>
</gene>
<dbReference type="SMART" id="SM00466">
    <property type="entry name" value="SRA"/>
    <property type="match status" value="1"/>
</dbReference>
<dbReference type="Gene3D" id="2.30.280.10">
    <property type="entry name" value="SRA-YDG"/>
    <property type="match status" value="1"/>
</dbReference>
<reference evidence="3" key="1">
    <citation type="submission" date="2007-10" db="EMBL/GenBank/DDBJ databases">
        <title>Complete sequence of Salinispora arenicola CNS-205.</title>
        <authorList>
            <consortium name="US DOE Joint Genome Institute"/>
            <person name="Copeland A."/>
            <person name="Lucas S."/>
            <person name="Lapidus A."/>
            <person name="Barry K."/>
            <person name="Glavina del Rio T."/>
            <person name="Dalin E."/>
            <person name="Tice H."/>
            <person name="Pitluck S."/>
            <person name="Foster B."/>
            <person name="Schmutz J."/>
            <person name="Larimer F."/>
            <person name="Land M."/>
            <person name="Hauser L."/>
            <person name="Kyrpides N."/>
            <person name="Ivanova N."/>
            <person name="Jensen P.R."/>
            <person name="Moore B.S."/>
            <person name="Penn K."/>
            <person name="Jenkins C."/>
            <person name="Udwary D."/>
            <person name="Xiang L."/>
            <person name="Gontang E."/>
            <person name="Richardson P."/>
        </authorList>
    </citation>
    <scope>NUCLEOTIDE SEQUENCE [LARGE SCALE GENOMIC DNA]</scope>
    <source>
        <strain evidence="3">CNS-205</strain>
    </source>
</reference>
<dbReference type="OrthoDB" id="4464809at2"/>
<dbReference type="SUPFAM" id="SSF88697">
    <property type="entry name" value="PUA domain-like"/>
    <property type="match status" value="1"/>
</dbReference>
<dbReference type="Pfam" id="PF13391">
    <property type="entry name" value="HNH_2"/>
    <property type="match status" value="1"/>
</dbReference>
<dbReference type="GO" id="GO:0044027">
    <property type="term" value="P:negative regulation of gene expression via chromosomal CpG island methylation"/>
    <property type="evidence" value="ECO:0007669"/>
    <property type="project" value="TreeGrafter"/>
</dbReference>
<dbReference type="PROSITE" id="PS51015">
    <property type="entry name" value="YDG"/>
    <property type="match status" value="1"/>
</dbReference>
<dbReference type="PANTHER" id="PTHR14140:SF27">
    <property type="entry name" value="OS04G0289800 PROTEIN"/>
    <property type="match status" value="1"/>
</dbReference>
<dbReference type="EMBL" id="CP000850">
    <property type="protein sequence ID" value="ABV97473.1"/>
    <property type="molecule type" value="Genomic_DNA"/>
</dbReference>
<feature type="domain" description="YDG" evidence="2">
    <location>
        <begin position="8"/>
        <end position="149"/>
    </location>
</feature>
<evidence type="ECO:0000256" key="1">
    <source>
        <dbReference type="SAM" id="MobiDB-lite"/>
    </source>
</evidence>
<dbReference type="InterPro" id="IPR003105">
    <property type="entry name" value="SRA_YDG"/>
</dbReference>
<feature type="region of interest" description="Disordered" evidence="1">
    <location>
        <begin position="1"/>
        <end position="24"/>
    </location>
</feature>
<evidence type="ECO:0000313" key="3">
    <source>
        <dbReference type="EMBL" id="ABV97473.1"/>
    </source>
</evidence>
<dbReference type="AlphaFoldDB" id="A8LVK5"/>
<accession>A8LVK5</accession>
<dbReference type="eggNOG" id="COG3440">
    <property type="taxonomic scope" value="Bacteria"/>
</dbReference>
<dbReference type="Pfam" id="PF02182">
    <property type="entry name" value="SAD_SRA"/>
    <property type="match status" value="1"/>
</dbReference>
<protein>
    <submittedName>
        <fullName evidence="3">SRA-YDG domain protein</fullName>
    </submittedName>
</protein>
<dbReference type="InterPro" id="IPR045134">
    <property type="entry name" value="UHRF1/2-like"/>
</dbReference>
<dbReference type="STRING" id="391037.Sare_1577"/>
<organism evidence="3">
    <name type="scientific">Salinispora arenicola (strain CNS-205)</name>
    <dbReference type="NCBI Taxonomy" id="391037"/>
    <lineage>
        <taxon>Bacteria</taxon>
        <taxon>Bacillati</taxon>
        <taxon>Actinomycetota</taxon>
        <taxon>Actinomycetes</taxon>
        <taxon>Micromonosporales</taxon>
        <taxon>Micromonosporaceae</taxon>
        <taxon>Salinispora</taxon>
    </lineage>
</organism>
<dbReference type="GO" id="GO:0061630">
    <property type="term" value="F:ubiquitin protein ligase activity"/>
    <property type="evidence" value="ECO:0007669"/>
    <property type="project" value="TreeGrafter"/>
</dbReference>
<dbReference type="InterPro" id="IPR015947">
    <property type="entry name" value="PUA-like_sf"/>
</dbReference>
<dbReference type="InterPro" id="IPR003615">
    <property type="entry name" value="HNH_nuc"/>
</dbReference>
<evidence type="ECO:0000259" key="2">
    <source>
        <dbReference type="PROSITE" id="PS51015"/>
    </source>
</evidence>
<dbReference type="PANTHER" id="PTHR14140">
    <property type="entry name" value="E3 UBIQUITIN-PROTEIN LIGASE UHRF-RELATED"/>
    <property type="match status" value="1"/>
</dbReference>
<sequence length="290" mass="31249">MASERTYGEIPGYSPGSTFRNRDDLRASGVHRPNQAGICGGSDGAESIVVSGGYVDDEDYGSEIIYTGQGGNDPTTKRQTADQQLTRGNLGLARSQIDGNPVRVVRGAAGDPVHSPKAGLRYDGLFRVVDHWLDTGKDGFKIWRYRLVTLESVDPPFTGVHDAAAAPAARTEATIQRLVRSTAVANGVKRLHSYRCQVCGLQLATPAGPYAEAAHIRALGRPHNGPDVASNILCLCPNDHLLFDTGAIYVDADGVVRQTDTVAEVGKLRLVAGHAVDWDHLAYHRRHHKP</sequence>